<feature type="domain" description="F-box" evidence="4">
    <location>
        <begin position="4"/>
        <end position="47"/>
    </location>
</feature>
<dbReference type="EMBL" id="PVWQ01000013">
    <property type="protein sequence ID" value="RDW65665.1"/>
    <property type="molecule type" value="Genomic_DNA"/>
</dbReference>
<protein>
    <recommendedName>
        <fullName evidence="4">F-box domain-containing protein</fullName>
    </recommendedName>
</protein>
<evidence type="ECO:0000256" key="2">
    <source>
        <dbReference type="ARBA" id="ARBA00023043"/>
    </source>
</evidence>
<dbReference type="PROSITE" id="PS50088">
    <property type="entry name" value="ANK_REPEAT"/>
    <property type="match status" value="2"/>
</dbReference>
<reference evidence="5 6" key="1">
    <citation type="journal article" date="2018" name="IMA Fungus">
        <title>IMA Genome-F 9: Draft genome sequence of Annulohypoxylon stygium, Aspergillus mulundensis, Berkeleyomyces basicola (syn. Thielaviopsis basicola), Ceratocystis smalleyi, two Cercospora beticola strains, Coleophoma cylindrospora, Fusarium fracticaudum, Phialophora cf. hyalina, and Morchella septimelata.</title>
        <authorList>
            <person name="Wingfield B.D."/>
            <person name="Bills G.F."/>
            <person name="Dong Y."/>
            <person name="Huang W."/>
            <person name="Nel W.J."/>
            <person name="Swalarsk-Parry B.S."/>
            <person name="Vaghefi N."/>
            <person name="Wilken P.M."/>
            <person name="An Z."/>
            <person name="de Beer Z.W."/>
            <person name="De Vos L."/>
            <person name="Chen L."/>
            <person name="Duong T.A."/>
            <person name="Gao Y."/>
            <person name="Hammerbacher A."/>
            <person name="Kikkert J.R."/>
            <person name="Li Y."/>
            <person name="Li H."/>
            <person name="Li K."/>
            <person name="Li Q."/>
            <person name="Liu X."/>
            <person name="Ma X."/>
            <person name="Naidoo K."/>
            <person name="Pethybridge S.J."/>
            <person name="Sun J."/>
            <person name="Steenkamp E.T."/>
            <person name="van der Nest M.A."/>
            <person name="van Wyk S."/>
            <person name="Wingfield M.J."/>
            <person name="Xiong C."/>
            <person name="Yue Q."/>
            <person name="Zhang X."/>
        </authorList>
    </citation>
    <scope>NUCLEOTIDE SEQUENCE [LARGE SCALE GENOMIC DNA]</scope>
    <source>
        <strain evidence="5 6">DSM 5745</strain>
    </source>
</reference>
<comment type="caution">
    <text evidence="5">The sequence shown here is derived from an EMBL/GenBank/DDBJ whole genome shotgun (WGS) entry which is preliminary data.</text>
</comment>
<feature type="repeat" description="ANK" evidence="3">
    <location>
        <begin position="75"/>
        <end position="107"/>
    </location>
</feature>
<evidence type="ECO:0000259" key="4">
    <source>
        <dbReference type="Pfam" id="PF12937"/>
    </source>
</evidence>
<dbReference type="InterPro" id="IPR051165">
    <property type="entry name" value="Multifunctional_ANK_Repeat"/>
</dbReference>
<sequence>MAGWNDLPVELFVKILEDLEHTRQWSRLARTSRGIYNFVNPLLYHRFADNAYTRAARAGNDLTLHRALSYNAPLDGGRILCIAAESGHANIVSALLAINTDIESRNANTFTPLELAVVGGHAAVARVLLNAGANTSPRRKEYTTVQNYDGTLLPYAARENNIDVVAALLESGRVNVNEADTILDSTALNEALSHNVNAPMAEMLLRAGADPNTLFQFQQSALGFVISDTDAQVNEDQRVALVKMLLSHGADINRPASNPPLRDAIQSRHPIGYLSPFQTLLDQANLNVNYAGIEDDTGLTDAIRYNKWMMARVLLEKRADLDVNKGNPMVEAIRKGRVPLAREIIATGRLNALAYRAALEQAISQRGVSGNLMVNYLLRALVCSGLLGGGEVKRELGALLELAEKVGNKVARGYVQDWIEKSETGSGLDESGGNKLWSGSF</sequence>
<dbReference type="RefSeq" id="XP_026599768.1">
    <property type="nucleotide sequence ID" value="XM_026751420.1"/>
</dbReference>
<evidence type="ECO:0000313" key="6">
    <source>
        <dbReference type="Proteomes" id="UP000256690"/>
    </source>
</evidence>
<gene>
    <name evidence="5" type="ORF">DSM5745_09404</name>
</gene>
<evidence type="ECO:0000313" key="5">
    <source>
        <dbReference type="EMBL" id="RDW65665.1"/>
    </source>
</evidence>
<evidence type="ECO:0000256" key="1">
    <source>
        <dbReference type="ARBA" id="ARBA00022737"/>
    </source>
</evidence>
<dbReference type="PROSITE" id="PS50297">
    <property type="entry name" value="ANK_REP_REGION"/>
    <property type="match status" value="1"/>
</dbReference>
<keyword evidence="6" id="KW-1185">Reference proteome</keyword>
<dbReference type="PANTHER" id="PTHR24123:SF33">
    <property type="entry name" value="PROTEIN HOS4"/>
    <property type="match status" value="1"/>
</dbReference>
<proteinExistence type="predicted"/>
<name>A0A3D8QV66_9EURO</name>
<organism evidence="5 6">
    <name type="scientific">Aspergillus mulundensis</name>
    <dbReference type="NCBI Taxonomy" id="1810919"/>
    <lineage>
        <taxon>Eukaryota</taxon>
        <taxon>Fungi</taxon>
        <taxon>Dikarya</taxon>
        <taxon>Ascomycota</taxon>
        <taxon>Pezizomycotina</taxon>
        <taxon>Eurotiomycetes</taxon>
        <taxon>Eurotiomycetidae</taxon>
        <taxon>Eurotiales</taxon>
        <taxon>Aspergillaceae</taxon>
        <taxon>Aspergillus</taxon>
        <taxon>Aspergillus subgen. Nidulantes</taxon>
    </lineage>
</organism>
<dbReference type="Proteomes" id="UP000256690">
    <property type="component" value="Unassembled WGS sequence"/>
</dbReference>
<evidence type="ECO:0000256" key="3">
    <source>
        <dbReference type="PROSITE-ProRule" id="PRU00023"/>
    </source>
</evidence>
<dbReference type="AlphaFoldDB" id="A0A3D8QV66"/>
<dbReference type="OrthoDB" id="1577640at2759"/>
<dbReference type="Pfam" id="PF12937">
    <property type="entry name" value="F-box-like"/>
    <property type="match status" value="1"/>
</dbReference>
<dbReference type="InterPro" id="IPR036770">
    <property type="entry name" value="Ankyrin_rpt-contain_sf"/>
</dbReference>
<dbReference type="InterPro" id="IPR002110">
    <property type="entry name" value="Ankyrin_rpt"/>
</dbReference>
<dbReference type="Pfam" id="PF12796">
    <property type="entry name" value="Ank_2"/>
    <property type="match status" value="1"/>
</dbReference>
<dbReference type="PANTHER" id="PTHR24123">
    <property type="entry name" value="ANKYRIN REPEAT-CONTAINING"/>
    <property type="match status" value="1"/>
</dbReference>
<dbReference type="Gene3D" id="1.25.40.20">
    <property type="entry name" value="Ankyrin repeat-containing domain"/>
    <property type="match status" value="2"/>
</dbReference>
<keyword evidence="2 3" id="KW-0040">ANK repeat</keyword>
<dbReference type="GeneID" id="38119774"/>
<keyword evidence="1" id="KW-0677">Repeat</keyword>
<dbReference type="SMART" id="SM00248">
    <property type="entry name" value="ANK"/>
    <property type="match status" value="7"/>
</dbReference>
<accession>A0A3D8QV66</accession>
<dbReference type="Pfam" id="PF13637">
    <property type="entry name" value="Ank_4"/>
    <property type="match status" value="1"/>
</dbReference>
<dbReference type="InterPro" id="IPR001810">
    <property type="entry name" value="F-box_dom"/>
</dbReference>
<feature type="repeat" description="ANK" evidence="3">
    <location>
        <begin position="108"/>
        <end position="140"/>
    </location>
</feature>
<dbReference type="SUPFAM" id="SSF48403">
    <property type="entry name" value="Ankyrin repeat"/>
    <property type="match status" value="1"/>
</dbReference>
<dbReference type="STRING" id="1810919.A0A3D8QV66"/>